<organism evidence="6 7">
    <name type="scientific">Rousettus aegyptiacus</name>
    <name type="common">Egyptian fruit bat</name>
    <name type="synonym">Pteropus aegyptiacus</name>
    <dbReference type="NCBI Taxonomy" id="9407"/>
    <lineage>
        <taxon>Eukaryota</taxon>
        <taxon>Metazoa</taxon>
        <taxon>Chordata</taxon>
        <taxon>Craniata</taxon>
        <taxon>Vertebrata</taxon>
        <taxon>Euteleostomi</taxon>
        <taxon>Mammalia</taxon>
        <taxon>Eutheria</taxon>
        <taxon>Laurasiatheria</taxon>
        <taxon>Chiroptera</taxon>
        <taxon>Yinpterochiroptera</taxon>
        <taxon>Pteropodoidea</taxon>
        <taxon>Pteropodidae</taxon>
        <taxon>Rousettinae</taxon>
        <taxon>Rousettus</taxon>
    </lineage>
</organism>
<dbReference type="EMBL" id="JACASE010000005">
    <property type="protein sequence ID" value="KAF6464475.1"/>
    <property type="molecule type" value="Genomic_DNA"/>
</dbReference>
<evidence type="ECO:0000313" key="6">
    <source>
        <dbReference type="EMBL" id="KAF6464475.1"/>
    </source>
</evidence>
<dbReference type="PANTHER" id="PTHR18902">
    <property type="entry name" value="NUCLEAR MITOTIC APPARATUS PROTEIN 1-RELATED"/>
    <property type="match status" value="1"/>
</dbReference>
<dbReference type="InterPro" id="IPR051841">
    <property type="entry name" value="MT-Golgi_org_protein"/>
</dbReference>
<dbReference type="GO" id="GO:0005813">
    <property type="term" value="C:centrosome"/>
    <property type="evidence" value="ECO:0007669"/>
    <property type="project" value="TreeGrafter"/>
</dbReference>
<feature type="compositionally biased region" description="Basic and acidic residues" evidence="5">
    <location>
        <begin position="154"/>
        <end position="163"/>
    </location>
</feature>
<name>A0A7J8GXU5_ROUAE</name>
<gene>
    <name evidence="6" type="ORF">HJG63_002687</name>
</gene>
<dbReference type="Proteomes" id="UP000593571">
    <property type="component" value="Unassembled WGS sequence"/>
</dbReference>
<keyword evidence="2" id="KW-0963">Cytoplasm</keyword>
<sequence length="378" mass="41456">MQPDQGLLPSSSFLRGPSPLSAPGLADVDLDQEMQARSEGSFKKGKSPCMLGDTPWPLMGTLPNKLQPLSKGQASRTHQIIADVEKILGKAPAQGRTELGDQQGPENTQKPTEKIYLGFSDPEMEELEMRTRQQKPGILGPENSRPIQNEQDVPESKSQDSVHSKLSKTIKGPQLKGEQHSHNVAKLSSTGPGGDKGQSPILSSSPEEDPSLSPCSSNHIPPTRKSKLFLLDSSQVSASSPAASMSTQWAWDPGLGPRLYPSVTQTVDDFLVEKWHKYFPTGVPFLSSSPAPLENRLGYVSASEQLRLLQRPHSHVPEAGSTNFQGMIEANRKWLEHYKNDPKLHLFSSMPKPTATSGLLQLSLNENNKLNVHHYFRP</sequence>
<dbReference type="AlphaFoldDB" id="A0A7J8GXU5"/>
<proteinExistence type="predicted"/>
<dbReference type="GO" id="GO:0060271">
    <property type="term" value="P:cilium assembly"/>
    <property type="evidence" value="ECO:0007669"/>
    <property type="project" value="TreeGrafter"/>
</dbReference>
<dbReference type="GO" id="GO:0005814">
    <property type="term" value="C:centriole"/>
    <property type="evidence" value="ECO:0007669"/>
    <property type="project" value="TreeGrafter"/>
</dbReference>
<feature type="region of interest" description="Disordered" evidence="5">
    <location>
        <begin position="87"/>
        <end position="219"/>
    </location>
</feature>
<dbReference type="GO" id="GO:0005737">
    <property type="term" value="C:cytoplasm"/>
    <property type="evidence" value="ECO:0007669"/>
    <property type="project" value="UniProtKB-SubCell"/>
</dbReference>
<dbReference type="PANTHER" id="PTHR18902:SF27">
    <property type="entry name" value="CENTROSOMAL PROTEIN OF 164 KDA"/>
    <property type="match status" value="1"/>
</dbReference>
<feature type="compositionally biased region" description="Low complexity" evidence="5">
    <location>
        <begin position="199"/>
        <end position="217"/>
    </location>
</feature>
<evidence type="ECO:0000256" key="4">
    <source>
        <dbReference type="ARBA" id="ARBA00023054"/>
    </source>
</evidence>
<evidence type="ECO:0000313" key="7">
    <source>
        <dbReference type="Proteomes" id="UP000593571"/>
    </source>
</evidence>
<evidence type="ECO:0000256" key="3">
    <source>
        <dbReference type="ARBA" id="ARBA00022553"/>
    </source>
</evidence>
<dbReference type="GO" id="GO:0097539">
    <property type="term" value="C:ciliary transition fiber"/>
    <property type="evidence" value="ECO:0007669"/>
    <property type="project" value="TreeGrafter"/>
</dbReference>
<protein>
    <submittedName>
        <fullName evidence="6">Centrosomal protein 164</fullName>
    </submittedName>
</protein>
<accession>A0A7J8GXU5</accession>
<evidence type="ECO:0000256" key="5">
    <source>
        <dbReference type="SAM" id="MobiDB-lite"/>
    </source>
</evidence>
<feature type="region of interest" description="Disordered" evidence="5">
    <location>
        <begin position="1"/>
        <end position="49"/>
    </location>
</feature>
<keyword evidence="4" id="KW-0175">Coiled coil</keyword>
<comment type="subcellular location">
    <subcellularLocation>
        <location evidence="1">Cytoplasm</location>
    </subcellularLocation>
</comment>
<evidence type="ECO:0000256" key="1">
    <source>
        <dbReference type="ARBA" id="ARBA00004496"/>
    </source>
</evidence>
<comment type="caution">
    <text evidence="6">The sequence shown here is derived from an EMBL/GenBank/DDBJ whole genome shotgun (WGS) entry which is preliminary data.</text>
</comment>
<keyword evidence="3" id="KW-0597">Phosphoprotein</keyword>
<keyword evidence="7" id="KW-1185">Reference proteome</keyword>
<evidence type="ECO:0000256" key="2">
    <source>
        <dbReference type="ARBA" id="ARBA00022490"/>
    </source>
</evidence>
<reference evidence="6 7" key="1">
    <citation type="journal article" date="2020" name="Nature">
        <title>Six reference-quality genomes reveal evolution of bat adaptations.</title>
        <authorList>
            <person name="Jebb D."/>
            <person name="Huang Z."/>
            <person name="Pippel M."/>
            <person name="Hughes G.M."/>
            <person name="Lavrichenko K."/>
            <person name="Devanna P."/>
            <person name="Winkler S."/>
            <person name="Jermiin L.S."/>
            <person name="Skirmuntt E.C."/>
            <person name="Katzourakis A."/>
            <person name="Burkitt-Gray L."/>
            <person name="Ray D.A."/>
            <person name="Sullivan K.A.M."/>
            <person name="Roscito J.G."/>
            <person name="Kirilenko B.M."/>
            <person name="Davalos L.M."/>
            <person name="Corthals A.P."/>
            <person name="Power M.L."/>
            <person name="Jones G."/>
            <person name="Ransome R.D."/>
            <person name="Dechmann D.K.N."/>
            <person name="Locatelli A.G."/>
            <person name="Puechmaille S.J."/>
            <person name="Fedrigo O."/>
            <person name="Jarvis E.D."/>
            <person name="Hiller M."/>
            <person name="Vernes S.C."/>
            <person name="Myers E.W."/>
            <person name="Teeling E.C."/>
        </authorList>
    </citation>
    <scope>NUCLEOTIDE SEQUENCE [LARGE SCALE GENOMIC DNA]</scope>
    <source>
        <strain evidence="6">MRouAeg1</strain>
        <tissue evidence="6">Muscle</tissue>
    </source>
</reference>